<comment type="subcellular location">
    <subcellularLocation>
        <location evidence="2">Bacterial flagellum basal body</location>
    </subcellularLocation>
    <subcellularLocation>
        <location evidence="3">Cell membrane</location>
        <topology evidence="3">Multi-pass membrane protein</topology>
    </subcellularLocation>
</comment>
<dbReference type="InterPro" id="IPR043427">
    <property type="entry name" value="YscJ/FliF"/>
</dbReference>
<dbReference type="PRINTS" id="PR01009">
    <property type="entry name" value="FLGMRINGFLIF"/>
</dbReference>
<reference evidence="16" key="1">
    <citation type="submission" date="2018-09" db="EMBL/GenBank/DDBJ databases">
        <authorList>
            <person name="Manzano-Marin A."/>
            <person name="Manzano-Marin A."/>
        </authorList>
    </citation>
    <scope>NUCLEOTIDE SEQUENCE [LARGE SCALE GENOMIC DNA]</scope>
    <source>
        <strain evidence="16">BuCistrobi</strain>
    </source>
</reference>
<dbReference type="Pfam" id="PF08345">
    <property type="entry name" value="YscJ_FliF_C"/>
    <property type="match status" value="1"/>
</dbReference>
<dbReference type="InterPro" id="IPR045851">
    <property type="entry name" value="AMP-bd_C_sf"/>
</dbReference>
<dbReference type="Proteomes" id="UP000271849">
    <property type="component" value="Chromosome"/>
</dbReference>
<name>A0A3B1E9B5_9GAMM</name>
<dbReference type="Gene3D" id="3.30.300.30">
    <property type="match status" value="1"/>
</dbReference>
<feature type="domain" description="Flagellar M-ring C-terminal" evidence="14">
    <location>
        <begin position="397"/>
        <end position="453"/>
    </location>
</feature>
<evidence type="ECO:0000256" key="11">
    <source>
        <dbReference type="ARBA" id="ARBA00025936"/>
    </source>
</evidence>
<accession>A0A3B1E9B5</accession>
<evidence type="ECO:0000256" key="12">
    <source>
        <dbReference type="SAM" id="Phobius"/>
    </source>
</evidence>
<sequence length="557" mass="66179">MDWIKKLFLQIKQQGKSFLFDWSFQLKFFICIFLIFCITMFSFFLWNKKTHYIVLYKNLSTLESQCIKSRLQKMHIPYQLRDSSKTLLVPEKNISQLHFSLMHNNHDQKKRYGLDLLDQEKFGISQFHEQVNYHRGLEGELSETLERIFPIQNARIHLVFKKDTDFFQDSQIPSASVVLTLLPNTELKQEQIDAITLLVSSSVPNLSFDHIVLVNQSGVILNKYNLLKTEFFNENKYKKIDILEEYYCNRIKKILTPLFGLKNLVVNVQANVSFYSDSINLIHKKTPLVSYPTKQLLNNSVYLQSDSKNNVTLFNVLRFNFLKFFFPNFFGNCFINNDDIGKLIYLDLFNIKSTPHVKSDQLDFHKFMNNLQDTKLRSNDLKQTNKNDFFPGFRKNEIKNFTITILVNYKKNKSGIFVPLSNEELKRINLLTKSVINFSKERGDRVNIINFMFNDSKNEIPVKNSSVLVYYYFYYLLFFCLGIFSLFFVWFLKKVFLNFWLDNFKKNDISRGTHTNIISNHKENNKLKNNNFCIKKVVLNKNPKIVERVIRYWIKRK</sequence>
<proteinExistence type="inferred from homology"/>
<dbReference type="GO" id="GO:0005886">
    <property type="term" value="C:plasma membrane"/>
    <property type="evidence" value="ECO:0007669"/>
    <property type="project" value="UniProtKB-SubCell"/>
</dbReference>
<evidence type="ECO:0000259" key="14">
    <source>
        <dbReference type="Pfam" id="PF08345"/>
    </source>
</evidence>
<evidence type="ECO:0000313" key="16">
    <source>
        <dbReference type="Proteomes" id="UP000271849"/>
    </source>
</evidence>
<evidence type="ECO:0000313" key="15">
    <source>
        <dbReference type="EMBL" id="VAX76259.1"/>
    </source>
</evidence>
<dbReference type="InterPro" id="IPR013556">
    <property type="entry name" value="Flag_M-ring_C"/>
</dbReference>
<evidence type="ECO:0000256" key="8">
    <source>
        <dbReference type="ARBA" id="ARBA00022989"/>
    </source>
</evidence>
<evidence type="ECO:0000256" key="5">
    <source>
        <dbReference type="ARBA" id="ARBA00017949"/>
    </source>
</evidence>
<keyword evidence="15" id="KW-0282">Flagellum</keyword>
<organism evidence="15 16">
    <name type="scientific">Buchnera aphidicola</name>
    <name type="common">Cinara strobi</name>
    <dbReference type="NCBI Taxonomy" id="1921549"/>
    <lineage>
        <taxon>Bacteria</taxon>
        <taxon>Pseudomonadati</taxon>
        <taxon>Pseudomonadota</taxon>
        <taxon>Gammaproteobacteria</taxon>
        <taxon>Enterobacterales</taxon>
        <taxon>Erwiniaceae</taxon>
        <taxon>Buchnera</taxon>
    </lineage>
</organism>
<dbReference type="PANTHER" id="PTHR30046:SF0">
    <property type="entry name" value="FLAGELLAR M-RING PROTEIN"/>
    <property type="match status" value="1"/>
</dbReference>
<dbReference type="GO" id="GO:0071973">
    <property type="term" value="P:bacterial-type flagellum-dependent cell motility"/>
    <property type="evidence" value="ECO:0007669"/>
    <property type="project" value="InterPro"/>
</dbReference>
<comment type="function">
    <text evidence="1">The M ring may be actively involved in energy transduction.</text>
</comment>
<feature type="domain" description="Flagellar M-ring N-terminal" evidence="13">
    <location>
        <begin position="48"/>
        <end position="222"/>
    </location>
</feature>
<evidence type="ECO:0000256" key="10">
    <source>
        <dbReference type="ARBA" id="ARBA00023143"/>
    </source>
</evidence>
<dbReference type="RefSeq" id="WP_158348913.1">
    <property type="nucleotide sequence ID" value="NZ_LR025085.1"/>
</dbReference>
<dbReference type="AlphaFoldDB" id="A0A3B1E9B5"/>
<keyword evidence="7 12" id="KW-0812">Transmembrane</keyword>
<dbReference type="Pfam" id="PF01514">
    <property type="entry name" value="YscJ_FliF"/>
    <property type="match status" value="1"/>
</dbReference>
<comment type="subunit">
    <text evidence="11">The basal body constitutes a major portion of the flagellar organelle and consists of four rings (L,P,S, and M) mounted on a central rod. The M ring is integral to the inner membrane of the cell and may be connected to the flagellar rod via the S ring. The S (supramembrane ring) lies just distal to the M ring. The L and P rings lie in the outer membrane and the periplasmic space, respectively.</text>
</comment>
<feature type="transmembrane region" description="Helical" evidence="12">
    <location>
        <begin position="26"/>
        <end position="46"/>
    </location>
</feature>
<keyword evidence="15" id="KW-0969">Cilium</keyword>
<keyword evidence="8 12" id="KW-1133">Transmembrane helix</keyword>
<evidence type="ECO:0000256" key="6">
    <source>
        <dbReference type="ARBA" id="ARBA00022475"/>
    </source>
</evidence>
<dbReference type="InterPro" id="IPR000067">
    <property type="entry name" value="FlgMring_FliF"/>
</dbReference>
<protein>
    <recommendedName>
        <fullName evidence="5">Flagellar M-ring protein</fullName>
    </recommendedName>
</protein>
<dbReference type="InterPro" id="IPR006182">
    <property type="entry name" value="FliF_N_dom"/>
</dbReference>
<evidence type="ECO:0000256" key="9">
    <source>
        <dbReference type="ARBA" id="ARBA00023136"/>
    </source>
</evidence>
<dbReference type="EMBL" id="LR025085">
    <property type="protein sequence ID" value="VAX76259.1"/>
    <property type="molecule type" value="Genomic_DNA"/>
</dbReference>
<keyword evidence="10" id="KW-0975">Bacterial flagellum</keyword>
<evidence type="ECO:0000256" key="1">
    <source>
        <dbReference type="ARBA" id="ARBA00003820"/>
    </source>
</evidence>
<keyword evidence="6" id="KW-1003">Cell membrane</keyword>
<feature type="transmembrane region" description="Helical" evidence="12">
    <location>
        <begin position="472"/>
        <end position="492"/>
    </location>
</feature>
<dbReference type="OrthoDB" id="8554211at2"/>
<evidence type="ECO:0000256" key="7">
    <source>
        <dbReference type="ARBA" id="ARBA00022692"/>
    </source>
</evidence>
<dbReference type="GO" id="GO:0009431">
    <property type="term" value="C:bacterial-type flagellum basal body, MS ring"/>
    <property type="evidence" value="ECO:0007669"/>
    <property type="project" value="InterPro"/>
</dbReference>
<evidence type="ECO:0000256" key="3">
    <source>
        <dbReference type="ARBA" id="ARBA00004651"/>
    </source>
</evidence>
<gene>
    <name evidence="15" type="primary">fliF</name>
    <name evidence="15" type="ORF">BUCINSTRO3249_0045</name>
</gene>
<dbReference type="NCBIfam" id="TIGR00206">
    <property type="entry name" value="fliF"/>
    <property type="match status" value="1"/>
</dbReference>
<dbReference type="GO" id="GO:0003774">
    <property type="term" value="F:cytoskeletal motor activity"/>
    <property type="evidence" value="ECO:0007669"/>
    <property type="project" value="InterPro"/>
</dbReference>
<dbReference type="STRING" id="1921549.GCA_900128825_00045"/>
<keyword evidence="9 12" id="KW-0472">Membrane</keyword>
<dbReference type="PANTHER" id="PTHR30046">
    <property type="entry name" value="FLAGELLAR M-RING PROTEIN"/>
    <property type="match status" value="1"/>
</dbReference>
<evidence type="ECO:0000256" key="4">
    <source>
        <dbReference type="ARBA" id="ARBA00007971"/>
    </source>
</evidence>
<evidence type="ECO:0000259" key="13">
    <source>
        <dbReference type="Pfam" id="PF01514"/>
    </source>
</evidence>
<comment type="similarity">
    <text evidence="4">Belongs to the FliF family.</text>
</comment>
<keyword evidence="15" id="KW-0966">Cell projection</keyword>
<evidence type="ECO:0000256" key="2">
    <source>
        <dbReference type="ARBA" id="ARBA00004117"/>
    </source>
</evidence>